<dbReference type="Proteomes" id="UP000009874">
    <property type="component" value="Unassembled WGS sequence"/>
</dbReference>
<comment type="caution">
    <text evidence="2">The sequence shown here is derived from an EMBL/GenBank/DDBJ whole genome shotgun (WGS) entry which is preliminary data.</text>
</comment>
<evidence type="ECO:0000313" key="3">
    <source>
        <dbReference type="Proteomes" id="UP000009874"/>
    </source>
</evidence>
<accession>K9D6V9</accession>
<feature type="compositionally biased region" description="Gly residues" evidence="1">
    <location>
        <begin position="113"/>
        <end position="123"/>
    </location>
</feature>
<reference evidence="2 3" key="1">
    <citation type="submission" date="2012-09" db="EMBL/GenBank/DDBJ databases">
        <title>The Genome Sequence of Massilia timonae CCUG 45783.</title>
        <authorList>
            <consortium name="The Broad Institute Genome Sequencing Platform"/>
            <person name="Earl A."/>
            <person name="Ward D."/>
            <person name="Feldgarden M."/>
            <person name="Gevers D."/>
            <person name="Huys G."/>
            <person name="Walker B."/>
            <person name="Young S.K."/>
            <person name="Zeng Q."/>
            <person name="Gargeya S."/>
            <person name="Fitzgerald M."/>
            <person name="Haas B."/>
            <person name="Abouelleil A."/>
            <person name="Alvarado L."/>
            <person name="Arachchi H.M."/>
            <person name="Berlin A.M."/>
            <person name="Chapman S.B."/>
            <person name="Goldberg J."/>
            <person name="Griggs A."/>
            <person name="Gujja S."/>
            <person name="Hansen M."/>
            <person name="Howarth C."/>
            <person name="Imamovic A."/>
            <person name="Larimer J."/>
            <person name="McCowen C."/>
            <person name="Montmayeur A."/>
            <person name="Murphy C."/>
            <person name="Neiman D."/>
            <person name="Pearson M."/>
            <person name="Priest M."/>
            <person name="Roberts A."/>
            <person name="Saif S."/>
            <person name="Shea T."/>
            <person name="Sisk P."/>
            <person name="Sykes S."/>
            <person name="Wortman J."/>
            <person name="Nusbaum C."/>
            <person name="Birren B."/>
        </authorList>
    </citation>
    <scope>NUCLEOTIDE SEQUENCE [LARGE SCALE GENOMIC DNA]</scope>
    <source>
        <strain evidence="2 3">CCUG 45783</strain>
    </source>
</reference>
<evidence type="ECO:0000256" key="1">
    <source>
        <dbReference type="SAM" id="MobiDB-lite"/>
    </source>
</evidence>
<sequence length="381" mass="42660">MMFAVIHRRRTGRLRWRRGRWCGRSRRFFMAVVILFTAVGTMSRVSRRSGNGIVCGAPGFVRRGLVGLRRRRRSGDDRFVHGRWHCDGGVCRVWQRTGLLGVRVHRQDQQGAYSGGQKLGGHGQSSKSVTGRARARTSAQERRRRRQRTAGQLLLRLSGLVPGRALRAVLDEANGEGRRSNDDCVGAVESRDSEMSGGWRDGAQAERGARTAGGVRLFTCLGVCRIGVDQGVVRLACMLATVMSVRIGHVLVGLHARINRNLAGLLVSRAARHTVGRKRVQRKHGQQEPNQKCLECAVHRCREYSTTFFGLKQLLRLTKVRATGTPHWRDMQTGCVSAQHGSSDFFQNRKWTRSVFLRRTRRRFTLEGMPLPAPSFSGNSA</sequence>
<name>K9D6V9_9BURK</name>
<dbReference type="HOGENOM" id="CLU_725232_0_0_4"/>
<keyword evidence="3" id="KW-1185">Reference proteome</keyword>
<feature type="region of interest" description="Disordered" evidence="1">
    <location>
        <begin position="112"/>
        <end position="148"/>
    </location>
</feature>
<gene>
    <name evidence="2" type="ORF">HMPREF9710_04831</name>
</gene>
<proteinExistence type="predicted"/>
<dbReference type="AlphaFoldDB" id="K9D6V9"/>
<feature type="region of interest" description="Disordered" evidence="1">
    <location>
        <begin position="175"/>
        <end position="206"/>
    </location>
</feature>
<organism evidence="2 3">
    <name type="scientific">Massilia timonae CCUG 45783</name>
    <dbReference type="NCBI Taxonomy" id="883126"/>
    <lineage>
        <taxon>Bacteria</taxon>
        <taxon>Pseudomonadati</taxon>
        <taxon>Pseudomonadota</taxon>
        <taxon>Betaproteobacteria</taxon>
        <taxon>Burkholderiales</taxon>
        <taxon>Oxalobacteraceae</taxon>
        <taxon>Telluria group</taxon>
        <taxon>Massilia</taxon>
    </lineage>
</organism>
<evidence type="ECO:0000313" key="2">
    <source>
        <dbReference type="EMBL" id="EKU80013.1"/>
    </source>
</evidence>
<dbReference type="EMBL" id="AGZI01000061">
    <property type="protein sequence ID" value="EKU80013.1"/>
    <property type="molecule type" value="Genomic_DNA"/>
</dbReference>
<protein>
    <submittedName>
        <fullName evidence="2">Uncharacterized protein</fullName>
    </submittedName>
</protein>